<feature type="region of interest" description="Disordered" evidence="3">
    <location>
        <begin position="818"/>
        <end position="910"/>
    </location>
</feature>
<dbReference type="InterPro" id="IPR020990">
    <property type="entry name" value="CSOS2/2B"/>
</dbReference>
<dbReference type="STRING" id="339866.GCA_001418255_00413"/>
<reference evidence="5" key="1">
    <citation type="submission" date="2015-08" db="EMBL/GenBank/DDBJ databases">
        <authorList>
            <person name="Varghese N."/>
        </authorList>
    </citation>
    <scope>NUCLEOTIDE SEQUENCE [LARGE SCALE GENOMIC DNA]</scope>
    <source>
        <strain evidence="5">DSM 18181</strain>
    </source>
</reference>
<keyword evidence="5" id="KW-1185">Reference proteome</keyword>
<sequence length="910" mass="93577">MTYPADRHAQATLSGRELALKRRQAMALHGKAGSAKPAGASARQRPEMAASLTAASSQSRPASATSAAPVVHASSMAASAVAPLNPPQVQLSPARARRQAMSQQGKSAVKQAGNGGPSRPSAHLRPTASTSVAAVREASASCGCDTKTSCGCGCADTASTPALSTQGAMSAPAADVAAAVRAVPMAGGRALAQARRAALAQDGKAGLRRVAQATKIAATLPGQDWQAAMSKGATARQVAMQRRHVQSLVGRAGAAAEASRPSGRMKARDTRATVPVKVEEGHTLSGQRVTGTQVERSQRVSGNEPGSCRAITGTEYIGTEQFDGLCKTRPAPNPPKVGVSTTLREQRVTGTEVGRSTKVTGDEPGSCRAITGTDYLSAERYQEFCETRPQPTVEKVGRGTTEMGQRFTGTLVDRQVKVTGGEQGADRALTGTRYSTASADTAPNKVEVTTTAGGKTVTGTGVGARKSMTGDEAGACRPVTGTQYLSSEQFSQFCQTGAPAQPRKVSVMSSRAGQSVTGTDVGRSVHVTGNEAGSSRAISGNQYFNAKDFGGVATAAPAKVSVMQTLGGRSVTGSEVAPSPKLSGDESFGCKPVTGIDYIGAQQLGAVCEAPEVIAPVSKVVVDQTWNGQTVTGSYPGRSARVTGNEAGACAPISGNSYIGQGQFQAFCEAPALQQQRNVQRDSATVSLRALTGDRPGAGGSVMTGDERGACGPVTGTPYLGADTMPGHCATSGRFVPRARPAETPSRDPAPVQFSIVTPGHASLGRERGNDVTGNGMGTERITGSINKAEGLITGTPEFRKQDIQRFQAQQQEQQELVQRAAQRLSGEGSQQGPRISGDVWLEKSRVTGTEGASSLARNPSMRGQPRGMGSNAATFREVERPEIPSSRVTGSSGNTERGAAVTVSGGARG</sequence>
<name>A0A0K6HSV2_9BURK</name>
<dbReference type="Proteomes" id="UP000183649">
    <property type="component" value="Unassembled WGS sequence"/>
</dbReference>
<feature type="compositionally biased region" description="Basic and acidic residues" evidence="3">
    <location>
        <begin position="266"/>
        <end position="282"/>
    </location>
</feature>
<dbReference type="AlphaFoldDB" id="A0A0K6HSV2"/>
<feature type="compositionally biased region" description="Polar residues" evidence="3">
    <location>
        <begin position="53"/>
        <end position="65"/>
    </location>
</feature>
<accession>A0A0K6HSV2</accession>
<protein>
    <submittedName>
        <fullName evidence="4">Carboxysome shell peptide mid-region</fullName>
    </submittedName>
</protein>
<feature type="compositionally biased region" description="Polar residues" evidence="3">
    <location>
        <begin position="284"/>
        <end position="301"/>
    </location>
</feature>
<evidence type="ECO:0000256" key="1">
    <source>
        <dbReference type="ARBA" id="ARBA00022737"/>
    </source>
</evidence>
<dbReference type="EMBL" id="CYHF01000001">
    <property type="protein sequence ID" value="CUA93926.1"/>
    <property type="molecule type" value="Genomic_DNA"/>
</dbReference>
<feature type="region of interest" description="Disordered" evidence="3">
    <location>
        <begin position="250"/>
        <end position="307"/>
    </location>
</feature>
<comment type="similarity">
    <text evidence="2">Belongs to the CsoS2 family.</text>
</comment>
<dbReference type="Pfam" id="PF12288">
    <property type="entry name" value="CsoS2_M"/>
    <property type="match status" value="1"/>
</dbReference>
<organism evidence="4 5">
    <name type="scientific">Thiomonas bhubaneswarensis</name>
    <dbReference type="NCBI Taxonomy" id="339866"/>
    <lineage>
        <taxon>Bacteria</taxon>
        <taxon>Pseudomonadati</taxon>
        <taxon>Pseudomonadota</taxon>
        <taxon>Betaproteobacteria</taxon>
        <taxon>Burkholderiales</taxon>
        <taxon>Thiomonas</taxon>
    </lineage>
</organism>
<keyword evidence="1" id="KW-0677">Repeat</keyword>
<dbReference type="RefSeq" id="WP_055449349.1">
    <property type="nucleotide sequence ID" value="NZ_CYHF01000001.1"/>
</dbReference>
<feature type="compositionally biased region" description="Polar residues" evidence="3">
    <location>
        <begin position="887"/>
        <end position="896"/>
    </location>
</feature>
<dbReference type="OrthoDB" id="543713at2"/>
<evidence type="ECO:0000256" key="3">
    <source>
        <dbReference type="SAM" id="MobiDB-lite"/>
    </source>
</evidence>
<evidence type="ECO:0000256" key="2">
    <source>
        <dbReference type="ARBA" id="ARBA00024044"/>
    </source>
</evidence>
<feature type="compositionally biased region" description="Low complexity" evidence="3">
    <location>
        <begin position="30"/>
        <end position="42"/>
    </location>
</feature>
<evidence type="ECO:0000313" key="5">
    <source>
        <dbReference type="Proteomes" id="UP000183649"/>
    </source>
</evidence>
<gene>
    <name evidence="4" type="ORF">Ga0061069_101417</name>
</gene>
<evidence type="ECO:0000313" key="4">
    <source>
        <dbReference type="EMBL" id="CUA93926.1"/>
    </source>
</evidence>
<feature type="compositionally biased region" description="Polar residues" evidence="3">
    <location>
        <begin position="847"/>
        <end position="858"/>
    </location>
</feature>
<feature type="region of interest" description="Disordered" evidence="3">
    <location>
        <begin position="84"/>
        <end position="132"/>
    </location>
</feature>
<proteinExistence type="inferred from homology"/>
<dbReference type="GO" id="GO:0043886">
    <property type="term" value="F:structural constituent of carboxysome shell"/>
    <property type="evidence" value="ECO:0007669"/>
    <property type="project" value="InterPro"/>
</dbReference>
<feature type="region of interest" description="Disordered" evidence="3">
    <location>
        <begin position="24"/>
        <end position="67"/>
    </location>
</feature>